<reference evidence="1 2" key="1">
    <citation type="submission" date="2016-07" db="EMBL/GenBank/DDBJ databases">
        <title>Pervasive Adenine N6-methylation of Active Genes in Fungi.</title>
        <authorList>
            <consortium name="DOE Joint Genome Institute"/>
            <person name="Mondo S.J."/>
            <person name="Dannebaum R.O."/>
            <person name="Kuo R.C."/>
            <person name="Labutti K."/>
            <person name="Haridas S."/>
            <person name="Kuo A."/>
            <person name="Salamov A."/>
            <person name="Ahrendt S.R."/>
            <person name="Lipzen A."/>
            <person name="Sullivan W."/>
            <person name="Andreopoulos W.B."/>
            <person name="Clum A."/>
            <person name="Lindquist E."/>
            <person name="Daum C."/>
            <person name="Ramamoorthy G.K."/>
            <person name="Gryganskyi A."/>
            <person name="Culley D."/>
            <person name="Magnuson J.K."/>
            <person name="James T.Y."/>
            <person name="O'Malley M.A."/>
            <person name="Stajich J.E."/>
            <person name="Spatafora J.W."/>
            <person name="Visel A."/>
            <person name="Grigoriev I.V."/>
        </authorList>
    </citation>
    <scope>NUCLEOTIDE SEQUENCE [LARGE SCALE GENOMIC DNA]</scope>
    <source>
        <strain evidence="1 2">68-887.2</strain>
    </source>
</reference>
<proteinExistence type="predicted"/>
<evidence type="ECO:0000313" key="1">
    <source>
        <dbReference type="EMBL" id="ORY22564.1"/>
    </source>
</evidence>
<dbReference type="STRING" id="71784.A0A1Y2AJ94"/>
<dbReference type="AlphaFoldDB" id="A0A1Y2AJ94"/>
<dbReference type="OrthoDB" id="2564062at2759"/>
<comment type="caution">
    <text evidence="1">The sequence shown here is derived from an EMBL/GenBank/DDBJ whole genome shotgun (WGS) entry which is preliminary data.</text>
</comment>
<sequence length="347" mass="38368">MPPPLPPEVLQTILTHLLPPTPPLPPDLVSRSLLERLTYLPPDPDDIDSQISPRPVPGLSERLAEIARDCHPSSVDYSHDGEVVIGRCIIQSTDVGEQLEVIFEYEQGDDGRGWVYRSTNDVSPTGDWMNDVDKVVIEERDVDIKPDEYWTGFTPPTPRLEIQGQDTAEADDYWAQYDQAVTPANQSVVPSRRQSGIGLTPGPSANGHNKALEILGALSLSSSPPTTIESVSPSERLLRDKLSAIISSILRRTWTDFIKGAEQNQGEMEQKALEWIQMGRDVVEEAAAEGALSDTVYAKLQVLKEMHGVLIGGGKAAEDGFWTLIQEAIRLPLRSNGEDRTQIVYWE</sequence>
<evidence type="ECO:0000313" key="2">
    <source>
        <dbReference type="Proteomes" id="UP000193986"/>
    </source>
</evidence>
<organism evidence="1 2">
    <name type="scientific">Naematelia encephala</name>
    <dbReference type="NCBI Taxonomy" id="71784"/>
    <lineage>
        <taxon>Eukaryota</taxon>
        <taxon>Fungi</taxon>
        <taxon>Dikarya</taxon>
        <taxon>Basidiomycota</taxon>
        <taxon>Agaricomycotina</taxon>
        <taxon>Tremellomycetes</taxon>
        <taxon>Tremellales</taxon>
        <taxon>Naemateliaceae</taxon>
        <taxon>Naematelia</taxon>
    </lineage>
</organism>
<gene>
    <name evidence="1" type="ORF">BCR39DRAFT_551268</name>
</gene>
<keyword evidence="2" id="KW-1185">Reference proteome</keyword>
<dbReference type="InParanoid" id="A0A1Y2AJ94"/>
<name>A0A1Y2AJ94_9TREE</name>
<dbReference type="EMBL" id="MCFC01000091">
    <property type="protein sequence ID" value="ORY22564.1"/>
    <property type="molecule type" value="Genomic_DNA"/>
</dbReference>
<protein>
    <submittedName>
        <fullName evidence="1">Uncharacterized protein</fullName>
    </submittedName>
</protein>
<accession>A0A1Y2AJ94</accession>
<dbReference type="Proteomes" id="UP000193986">
    <property type="component" value="Unassembled WGS sequence"/>
</dbReference>